<dbReference type="EMBL" id="VWLX01000009">
    <property type="protein sequence ID" value="KAA3804277.1"/>
    <property type="molecule type" value="Genomic_DNA"/>
</dbReference>
<dbReference type="CDD" id="cd07989">
    <property type="entry name" value="LPLAT_AGPAT-like"/>
    <property type="match status" value="1"/>
</dbReference>
<dbReference type="InterPro" id="IPR002123">
    <property type="entry name" value="Plipid/glycerol_acylTrfase"/>
</dbReference>
<evidence type="ECO:0000313" key="12">
    <source>
        <dbReference type="Proteomes" id="UP000323717"/>
    </source>
</evidence>
<evidence type="ECO:0000256" key="3">
    <source>
        <dbReference type="ARBA" id="ARBA00023315"/>
    </source>
</evidence>
<dbReference type="GO" id="GO:0006654">
    <property type="term" value="P:phosphatidic acid biosynthetic process"/>
    <property type="evidence" value="ECO:0007669"/>
    <property type="project" value="TreeGrafter"/>
</dbReference>
<dbReference type="Proteomes" id="UP000323717">
    <property type="component" value="Unassembled WGS sequence"/>
</dbReference>
<evidence type="ECO:0000313" key="7">
    <source>
        <dbReference type="EMBL" id="KAA3952729.1"/>
    </source>
</evidence>
<dbReference type="EMBL" id="VWFO01000015">
    <property type="protein sequence ID" value="KAA4663769.1"/>
    <property type="molecule type" value="Genomic_DNA"/>
</dbReference>
<evidence type="ECO:0000313" key="5">
    <source>
        <dbReference type="EMBL" id="KAA3804277.1"/>
    </source>
</evidence>
<dbReference type="Proteomes" id="UP000365824">
    <property type="component" value="Unassembled WGS sequence"/>
</dbReference>
<evidence type="ECO:0000313" key="15">
    <source>
        <dbReference type="Proteomes" id="UP000435985"/>
    </source>
</evidence>
<dbReference type="GO" id="GO:0003841">
    <property type="term" value="F:1-acylglycerol-3-phosphate O-acyltransferase activity"/>
    <property type="evidence" value="ECO:0007669"/>
    <property type="project" value="TreeGrafter"/>
</dbReference>
<dbReference type="EMBL" id="VWLE01000083">
    <property type="protein sequence ID" value="KAA3952729.1"/>
    <property type="molecule type" value="Genomic_DNA"/>
</dbReference>
<organism evidence="10 11">
    <name type="scientific">Bacteroides ovatus</name>
    <dbReference type="NCBI Taxonomy" id="28116"/>
    <lineage>
        <taxon>Bacteria</taxon>
        <taxon>Pseudomonadati</taxon>
        <taxon>Bacteroidota</taxon>
        <taxon>Bacteroidia</taxon>
        <taxon>Bacteroidales</taxon>
        <taxon>Bacteroidaceae</taxon>
        <taxon>Bacteroides</taxon>
    </lineage>
</organism>
<evidence type="ECO:0000313" key="16">
    <source>
        <dbReference type="Proteomes" id="UP000460135"/>
    </source>
</evidence>
<comment type="pathway">
    <text evidence="1">Lipid metabolism.</text>
</comment>
<evidence type="ECO:0000313" key="6">
    <source>
        <dbReference type="EMBL" id="KAA3926837.1"/>
    </source>
</evidence>
<dbReference type="Proteomes" id="UP000375690">
    <property type="component" value="Unassembled WGS sequence"/>
</dbReference>
<evidence type="ECO:0000313" key="8">
    <source>
        <dbReference type="EMBL" id="KAA4663769.1"/>
    </source>
</evidence>
<dbReference type="EMBL" id="QRVZ01000016">
    <property type="protein sequence ID" value="RGS81587.1"/>
    <property type="molecule type" value="Genomic_DNA"/>
</dbReference>
<evidence type="ECO:0000256" key="1">
    <source>
        <dbReference type="ARBA" id="ARBA00005189"/>
    </source>
</evidence>
<dbReference type="SUPFAM" id="SSF69593">
    <property type="entry name" value="Glycerol-3-phosphate (1)-acyltransferase"/>
    <property type="match status" value="1"/>
</dbReference>
<sequence>MEKRFMQAAAMQIIYKGVFQWFLKLVVGVQFTDCQFLKKEKQFIILANHNSHLDTLSLLSSLPGGLLWKVKPVAAEDYFGKTRFQASISNFFINTLLIRRKGEKDSEHDPIRKMLEAIDAGYSLILFPEGTRGKPEQMGKIKSGIARILSLRPEVKYIPVFMTGMGRSLPKGKMILLPYKASIYYGMPALVKSTDTHEILDQITGDFEAMKEKYQVIIDEEEE</sequence>
<protein>
    <submittedName>
        <fullName evidence="10">1-acyl-sn-glycerol-3-phosphate acyltransferase</fullName>
    </submittedName>
</protein>
<dbReference type="STRING" id="28116.Bovatus_04682"/>
<evidence type="ECO:0000256" key="2">
    <source>
        <dbReference type="ARBA" id="ARBA00022679"/>
    </source>
</evidence>
<dbReference type="SMART" id="SM00563">
    <property type="entry name" value="PlsC"/>
    <property type="match status" value="1"/>
</dbReference>
<keyword evidence="2 10" id="KW-0808">Transferase</keyword>
<feature type="domain" description="Phospholipid/glycerol acyltransferase" evidence="4">
    <location>
        <begin position="43"/>
        <end position="165"/>
    </location>
</feature>
<dbReference type="Proteomes" id="UP000460135">
    <property type="component" value="Unassembled WGS sequence"/>
</dbReference>
<name>A0A139LHF6_BACOV</name>
<evidence type="ECO:0000313" key="13">
    <source>
        <dbReference type="Proteomes" id="UP000365824"/>
    </source>
</evidence>
<dbReference type="Proteomes" id="UP000266492">
    <property type="component" value="Unassembled WGS sequence"/>
</dbReference>
<reference evidence="12 13" key="2">
    <citation type="journal article" date="2019" name="Nat. Med.">
        <title>A library of human gut bacterial isolates paired with longitudinal multiomics data enables mechanistic microbiome research.</title>
        <authorList>
            <person name="Poyet M."/>
            <person name="Groussin M."/>
            <person name="Gibbons S.M."/>
            <person name="Avila-Pacheco J."/>
            <person name="Jiang X."/>
            <person name="Kearney S.M."/>
            <person name="Perrotta A.R."/>
            <person name="Berdy B."/>
            <person name="Zhao S."/>
            <person name="Lieberman T.D."/>
            <person name="Swanson P.K."/>
            <person name="Smith M."/>
            <person name="Roesemann S."/>
            <person name="Alexander J.E."/>
            <person name="Rich S.A."/>
            <person name="Livny J."/>
            <person name="Vlamakis H."/>
            <person name="Clish C."/>
            <person name="Bullock K."/>
            <person name="Deik A."/>
            <person name="Scott J."/>
            <person name="Pierce K.A."/>
            <person name="Xavier R.J."/>
            <person name="Alm E.J."/>
        </authorList>
    </citation>
    <scope>NUCLEOTIDE SEQUENCE [LARGE SCALE GENOMIC DNA]</scope>
    <source>
        <strain evidence="8 15">BIOML-A14</strain>
        <strain evidence="6 13">BIOML-A160</strain>
        <strain evidence="7 12">BIOML-A163</strain>
        <strain evidence="5 16">BIOML-A183</strain>
        <strain evidence="9 14">BIOML-A2</strain>
    </source>
</reference>
<dbReference type="PANTHER" id="PTHR10434:SF11">
    <property type="entry name" value="1-ACYL-SN-GLYCEROL-3-PHOSPHATE ACYLTRANSFERASE"/>
    <property type="match status" value="1"/>
</dbReference>
<evidence type="ECO:0000313" key="11">
    <source>
        <dbReference type="Proteomes" id="UP000266492"/>
    </source>
</evidence>
<dbReference type="EMBL" id="VWFC01000005">
    <property type="protein sequence ID" value="KAB1328850.1"/>
    <property type="molecule type" value="Genomic_DNA"/>
</dbReference>
<evidence type="ECO:0000259" key="4">
    <source>
        <dbReference type="SMART" id="SM00563"/>
    </source>
</evidence>
<gene>
    <name evidence="10" type="ORF">DWX70_18125</name>
    <name evidence="9" type="ORF">F3B53_05965</name>
    <name evidence="8" type="ORF">F3B98_13425</name>
    <name evidence="7" type="ORF">F3D71_08300</name>
    <name evidence="6" type="ORF">F3F25_16640</name>
    <name evidence="5" type="ORF">F3F51_13595</name>
</gene>
<dbReference type="Pfam" id="PF01553">
    <property type="entry name" value="Acyltransferase"/>
    <property type="match status" value="1"/>
</dbReference>
<keyword evidence="3 10" id="KW-0012">Acyltransferase</keyword>
<dbReference type="Proteomes" id="UP000435985">
    <property type="component" value="Unassembled WGS sequence"/>
</dbReference>
<evidence type="ECO:0000313" key="14">
    <source>
        <dbReference type="Proteomes" id="UP000375690"/>
    </source>
</evidence>
<proteinExistence type="predicted"/>
<evidence type="ECO:0000313" key="9">
    <source>
        <dbReference type="EMBL" id="KAB1328850.1"/>
    </source>
</evidence>
<reference evidence="10 11" key="1">
    <citation type="submission" date="2018-08" db="EMBL/GenBank/DDBJ databases">
        <title>A genome reference for cultivated species of the human gut microbiota.</title>
        <authorList>
            <person name="Zou Y."/>
            <person name="Xue W."/>
            <person name="Luo G."/>
        </authorList>
    </citation>
    <scope>NUCLEOTIDE SEQUENCE [LARGE SCALE GENOMIC DNA]</scope>
    <source>
        <strain evidence="10 11">AF20-9LB</strain>
    </source>
</reference>
<comment type="caution">
    <text evidence="10">The sequence shown here is derived from an EMBL/GenBank/DDBJ whole genome shotgun (WGS) entry which is preliminary data.</text>
</comment>
<accession>A0A139LHF6</accession>
<evidence type="ECO:0000313" key="10">
    <source>
        <dbReference type="EMBL" id="RGS81587.1"/>
    </source>
</evidence>
<dbReference type="PANTHER" id="PTHR10434">
    <property type="entry name" value="1-ACYL-SN-GLYCEROL-3-PHOSPHATE ACYLTRANSFERASE"/>
    <property type="match status" value="1"/>
</dbReference>
<dbReference type="EMBL" id="VWLB01000028">
    <property type="protein sequence ID" value="KAA3926837.1"/>
    <property type="molecule type" value="Genomic_DNA"/>
</dbReference>
<dbReference type="AlphaFoldDB" id="A0A139LHF6"/>